<reference evidence="1 2" key="1">
    <citation type="submission" date="2018-06" db="EMBL/GenBank/DDBJ databases">
        <title>Combined omics and stable isotope probing to characterize newly discovered Mariana Back-Arc vent microbial communities.</title>
        <authorList>
            <person name="Trembath-Reichert E."/>
            <person name="Huber J.A."/>
        </authorList>
    </citation>
    <scope>NUCLEOTIDE SEQUENCE [LARGE SCALE GENOMIC DNA]</scope>
    <source>
        <strain evidence="1">MAG 63_2</strain>
    </source>
</reference>
<evidence type="ECO:0000313" key="2">
    <source>
        <dbReference type="Proteomes" id="UP000286732"/>
    </source>
</evidence>
<accession>A0A432G8B6</accession>
<comment type="caution">
    <text evidence="1">The sequence shown here is derived from an EMBL/GenBank/DDBJ whole genome shotgun (WGS) entry which is preliminary data.</text>
</comment>
<evidence type="ECO:0000313" key="1">
    <source>
        <dbReference type="EMBL" id="RTZ80016.1"/>
    </source>
</evidence>
<name>A0A432G8B6_9DELT</name>
<dbReference type="AlphaFoldDB" id="A0A432G8B6"/>
<sequence length="195" mass="21995">MIKVNGFAQMVTEDADWAEIEVPYYLKTGKNLFTIFVQTETGQSEQEFIVTYEPQKKDWKKPPPLNGVVMFGQTNSDNILSAQEGKSKTSASKNDLLLSAAYAFELNEESAVSLNAVLKFDRHQNRSLAAEEVLFRQFSTEYRHKNLLGLDLKTGLGQSVISVKDANPPDPKKAGEFRQDLQSLFLFVDSKKHWG</sequence>
<dbReference type="Proteomes" id="UP000286732">
    <property type="component" value="Unassembled WGS sequence"/>
</dbReference>
<organism evidence="1 2">
    <name type="scientific">SAR324 cluster bacterium</name>
    <dbReference type="NCBI Taxonomy" id="2024889"/>
    <lineage>
        <taxon>Bacteria</taxon>
        <taxon>Deltaproteobacteria</taxon>
        <taxon>SAR324 cluster</taxon>
    </lineage>
</organism>
<feature type="non-terminal residue" evidence="1">
    <location>
        <position position="195"/>
    </location>
</feature>
<protein>
    <submittedName>
        <fullName evidence="1">Uncharacterized protein</fullName>
    </submittedName>
</protein>
<proteinExistence type="predicted"/>
<dbReference type="EMBL" id="QNZM01000192">
    <property type="protein sequence ID" value="RTZ80016.1"/>
    <property type="molecule type" value="Genomic_DNA"/>
</dbReference>
<gene>
    <name evidence="1" type="ORF">DSY98_04990</name>
</gene>